<keyword evidence="4" id="KW-1133">Transmembrane helix</keyword>
<gene>
    <name evidence="7" type="ORF">E6H04_02775</name>
</gene>
<proteinExistence type="predicted"/>
<evidence type="ECO:0000313" key="7">
    <source>
        <dbReference type="EMBL" id="TMI83523.1"/>
    </source>
</evidence>
<dbReference type="InterPro" id="IPR017896">
    <property type="entry name" value="4Fe4S_Fe-S-bd"/>
</dbReference>
<dbReference type="Pfam" id="PF12838">
    <property type="entry name" value="Fer4_7"/>
    <property type="match status" value="1"/>
</dbReference>
<feature type="transmembrane region" description="Helical" evidence="4">
    <location>
        <begin position="151"/>
        <end position="176"/>
    </location>
</feature>
<dbReference type="SUPFAM" id="SSF81342">
    <property type="entry name" value="Transmembrane di-heme cytochromes"/>
    <property type="match status" value="1"/>
</dbReference>
<comment type="caution">
    <text evidence="7">The sequence shown here is derived from an EMBL/GenBank/DDBJ whole genome shotgun (WGS) entry which is preliminary data.</text>
</comment>
<keyword evidence="2" id="KW-0408">Iron</keyword>
<reference evidence="7 8" key="1">
    <citation type="journal article" date="2019" name="Nat. Microbiol.">
        <title>Mediterranean grassland soil C-N compound turnover is dependent on rainfall and depth, and is mediated by genomically divergent microorganisms.</title>
        <authorList>
            <person name="Diamond S."/>
            <person name="Andeer P.F."/>
            <person name="Li Z."/>
            <person name="Crits-Christoph A."/>
            <person name="Burstein D."/>
            <person name="Anantharaman K."/>
            <person name="Lane K.R."/>
            <person name="Thomas B.C."/>
            <person name="Pan C."/>
            <person name="Northen T.R."/>
            <person name="Banfield J.F."/>
        </authorList>
    </citation>
    <scope>NUCLEOTIDE SEQUENCE [LARGE SCALE GENOMIC DNA]</scope>
    <source>
        <strain evidence="7">NP_7</strain>
    </source>
</reference>
<evidence type="ECO:0000256" key="3">
    <source>
        <dbReference type="ARBA" id="ARBA00023014"/>
    </source>
</evidence>
<dbReference type="GO" id="GO:0022904">
    <property type="term" value="P:respiratory electron transport chain"/>
    <property type="evidence" value="ECO:0007669"/>
    <property type="project" value="InterPro"/>
</dbReference>
<dbReference type="GO" id="GO:0051536">
    <property type="term" value="F:iron-sulfur cluster binding"/>
    <property type="evidence" value="ECO:0007669"/>
    <property type="project" value="UniProtKB-KW"/>
</dbReference>
<evidence type="ECO:0000256" key="2">
    <source>
        <dbReference type="ARBA" id="ARBA00023004"/>
    </source>
</evidence>
<dbReference type="Pfam" id="PF00033">
    <property type="entry name" value="Cytochrome_B"/>
    <property type="match status" value="1"/>
</dbReference>
<dbReference type="InterPro" id="IPR017900">
    <property type="entry name" value="4Fe4S_Fe_S_CS"/>
</dbReference>
<accession>A0A537JJ04</accession>
<dbReference type="GO" id="GO:0016491">
    <property type="term" value="F:oxidoreductase activity"/>
    <property type="evidence" value="ECO:0007669"/>
    <property type="project" value="InterPro"/>
</dbReference>
<feature type="domain" description="4Fe-4S ferredoxin-type" evidence="6">
    <location>
        <begin position="305"/>
        <end position="334"/>
    </location>
</feature>
<dbReference type="GO" id="GO:0016020">
    <property type="term" value="C:membrane"/>
    <property type="evidence" value="ECO:0007669"/>
    <property type="project" value="InterPro"/>
</dbReference>
<evidence type="ECO:0000313" key="8">
    <source>
        <dbReference type="Proteomes" id="UP000320048"/>
    </source>
</evidence>
<dbReference type="EMBL" id="VBAO01000073">
    <property type="protein sequence ID" value="TMI83523.1"/>
    <property type="molecule type" value="Genomic_DNA"/>
</dbReference>
<dbReference type="PROSITE" id="PS51379">
    <property type="entry name" value="4FE4S_FER_2"/>
    <property type="match status" value="2"/>
</dbReference>
<dbReference type="InterPro" id="IPR005797">
    <property type="entry name" value="Cyt_b/b6_N"/>
</dbReference>
<organism evidence="7 8">
    <name type="scientific">Candidatus Segetimicrobium genomatis</name>
    <dbReference type="NCBI Taxonomy" id="2569760"/>
    <lineage>
        <taxon>Bacteria</taxon>
        <taxon>Bacillati</taxon>
        <taxon>Candidatus Sysuimicrobiota</taxon>
        <taxon>Candidatus Sysuimicrobiia</taxon>
        <taxon>Candidatus Sysuimicrobiales</taxon>
        <taxon>Candidatus Segetimicrobiaceae</taxon>
        <taxon>Candidatus Segetimicrobium</taxon>
    </lineage>
</organism>
<feature type="transmembrane region" description="Helical" evidence="4">
    <location>
        <begin position="93"/>
        <end position="111"/>
    </location>
</feature>
<protein>
    <submittedName>
        <fullName evidence="7">4Fe-4S dicluster domain-containing protein</fullName>
    </submittedName>
</protein>
<evidence type="ECO:0000256" key="1">
    <source>
        <dbReference type="ARBA" id="ARBA00022723"/>
    </source>
</evidence>
<keyword evidence="3" id="KW-0411">Iron-sulfur</keyword>
<feature type="transmembrane region" description="Helical" evidence="4">
    <location>
        <begin position="123"/>
        <end position="144"/>
    </location>
</feature>
<dbReference type="GO" id="GO:0046872">
    <property type="term" value="F:metal ion binding"/>
    <property type="evidence" value="ECO:0007669"/>
    <property type="project" value="UniProtKB-KW"/>
</dbReference>
<dbReference type="GO" id="GO:0009055">
    <property type="term" value="F:electron transfer activity"/>
    <property type="evidence" value="ECO:0007669"/>
    <property type="project" value="InterPro"/>
</dbReference>
<dbReference type="AlphaFoldDB" id="A0A537JJ04"/>
<dbReference type="PANTHER" id="PTHR19271">
    <property type="entry name" value="CYTOCHROME B"/>
    <property type="match status" value="1"/>
</dbReference>
<feature type="transmembrane region" description="Helical" evidence="4">
    <location>
        <begin position="188"/>
        <end position="207"/>
    </location>
</feature>
<dbReference type="SUPFAM" id="SSF54862">
    <property type="entry name" value="4Fe-4S ferredoxins"/>
    <property type="match status" value="1"/>
</dbReference>
<dbReference type="Gene3D" id="1.20.810.10">
    <property type="entry name" value="Cytochrome Bc1 Complex, Chain C"/>
    <property type="match status" value="1"/>
</dbReference>
<feature type="transmembrane region" description="Helical" evidence="4">
    <location>
        <begin position="219"/>
        <end position="240"/>
    </location>
</feature>
<feature type="domain" description="4Fe-4S ferredoxin-type" evidence="6">
    <location>
        <begin position="348"/>
        <end position="377"/>
    </location>
</feature>
<dbReference type="PANTHER" id="PTHR19271:SF16">
    <property type="entry name" value="CYTOCHROME B"/>
    <property type="match status" value="1"/>
</dbReference>
<feature type="transmembrane region" description="Helical" evidence="4">
    <location>
        <begin position="31"/>
        <end position="57"/>
    </location>
</feature>
<dbReference type="InterPro" id="IPR027387">
    <property type="entry name" value="Cytb/b6-like_sf"/>
</dbReference>
<feature type="transmembrane region" description="Helical" evidence="4">
    <location>
        <begin position="260"/>
        <end position="287"/>
    </location>
</feature>
<sequence>MYKRLLDRLLRWTLGLDVWINRIYPPDFNPLYYTGGLSNLFLTILVLSGIFLFLYYVPSFNEAYTSIQYITGAPPFVANAVPYGQIIRGIHRYASDGFIIVILLHFFRNWFTERFRFSRDEPWISGMMLLLFSGFIGVTGYVLVWDQRSQLLVAMTGHTLAAIPVVGGAFQFLLFGGAGTTGLLLPRMLFLHVGPATALYVFLWWHYVRIRHPKVWPPAVWTLFSLGAVFLAAALIPAVSQALASTGAPPRFLAVDWFFLIPYVSLNYLTPAVLVLLAVVIVVYGLYIPYQLPETPAEMGIRDPGVAQVIDANCTGCELCYFDCPYNAIVMVPTPHPGVTKAAQARKLLAIVLESRCVECGICIGACPFEALELPGYLEQDIQEKVVAACRT</sequence>
<dbReference type="InterPro" id="IPR016174">
    <property type="entry name" value="Di-haem_cyt_TM"/>
</dbReference>
<feature type="domain" description="Cytochrome b/b6 N-terminal region profile" evidence="5">
    <location>
        <begin position="1"/>
        <end position="219"/>
    </location>
</feature>
<dbReference type="PROSITE" id="PS51002">
    <property type="entry name" value="CYTB_NTER"/>
    <property type="match status" value="1"/>
</dbReference>
<name>A0A537JJ04_9BACT</name>
<keyword evidence="1" id="KW-0479">Metal-binding</keyword>
<evidence type="ECO:0000259" key="5">
    <source>
        <dbReference type="PROSITE" id="PS51002"/>
    </source>
</evidence>
<keyword evidence="4" id="KW-0812">Transmembrane</keyword>
<evidence type="ECO:0000259" key="6">
    <source>
        <dbReference type="PROSITE" id="PS51379"/>
    </source>
</evidence>
<evidence type="ECO:0000256" key="4">
    <source>
        <dbReference type="SAM" id="Phobius"/>
    </source>
</evidence>
<dbReference type="Gene3D" id="3.30.70.20">
    <property type="match status" value="1"/>
</dbReference>
<keyword evidence="4" id="KW-0472">Membrane</keyword>
<dbReference type="PROSITE" id="PS00198">
    <property type="entry name" value="4FE4S_FER_1"/>
    <property type="match status" value="2"/>
</dbReference>
<dbReference type="Proteomes" id="UP000320048">
    <property type="component" value="Unassembled WGS sequence"/>
</dbReference>